<name>A0AAN7VY41_9PEZI</name>
<accession>A0AAN7VY41</accession>
<proteinExistence type="predicted"/>
<feature type="region of interest" description="Disordered" evidence="1">
    <location>
        <begin position="152"/>
        <end position="212"/>
    </location>
</feature>
<dbReference type="AlphaFoldDB" id="A0AAN7VY41"/>
<dbReference type="Proteomes" id="UP001310594">
    <property type="component" value="Unassembled WGS sequence"/>
</dbReference>
<feature type="compositionally biased region" description="Polar residues" evidence="1">
    <location>
        <begin position="367"/>
        <end position="383"/>
    </location>
</feature>
<organism evidence="2 3">
    <name type="scientific">Elasticomyces elasticus</name>
    <dbReference type="NCBI Taxonomy" id="574655"/>
    <lineage>
        <taxon>Eukaryota</taxon>
        <taxon>Fungi</taxon>
        <taxon>Dikarya</taxon>
        <taxon>Ascomycota</taxon>
        <taxon>Pezizomycotina</taxon>
        <taxon>Dothideomycetes</taxon>
        <taxon>Dothideomycetidae</taxon>
        <taxon>Mycosphaerellales</taxon>
        <taxon>Teratosphaeriaceae</taxon>
        <taxon>Elasticomyces</taxon>
    </lineage>
</organism>
<gene>
    <name evidence="2" type="ORF">LTR97_011386</name>
</gene>
<evidence type="ECO:0000256" key="1">
    <source>
        <dbReference type="SAM" id="MobiDB-lite"/>
    </source>
</evidence>
<evidence type="ECO:0000313" key="2">
    <source>
        <dbReference type="EMBL" id="KAK5691393.1"/>
    </source>
</evidence>
<feature type="region of interest" description="Disordered" evidence="1">
    <location>
        <begin position="341"/>
        <end position="450"/>
    </location>
</feature>
<protein>
    <submittedName>
        <fullName evidence="2">Uncharacterized protein</fullName>
    </submittedName>
</protein>
<feature type="compositionally biased region" description="Basic and acidic residues" evidence="1">
    <location>
        <begin position="433"/>
        <end position="450"/>
    </location>
</feature>
<sequence>MVTKLSLLVHAGAPSKRSDDDRARILADAYLRFTGRLVSEQTYRIPELAVSQHHNDLEDGTKYPTQLLCSSPMAGRVEDEVSVSAVQPAYDDTTFLEDTQDAYAALESQLQTSSLAIPDITPLKRRLPESFDPDSPWPEDLDRHSPVKAAYQPSVHDEDVEEEHQSQQVSHEESPLQQRSQQVFPEDVSRTYEPPSQVVDRPPKKPRLQQRRVPAAKPVFKPFRPPTITRAVSDQFRRAVTPEIPAQVLRPERKSASQTSESQNSYLKTPILVTPSQGWGAKGSKSHGLGVKVSETTRTGTEGVVKSLLPEFQERSSKGPEPAPYIPLPGDNGMGVAYVGDGTQELDPRTPSGMIGGGGGGGERHSQFSGSGSALDTTSELPTSYSLSEISEHSSRARMGLRGEERSVSDPGVIGSNSRGDGQGRGQGQGERLLGDGEDGTKARTQLGKEEVRRVDRGVLEKRTGCLIKAAPGTKAWMTAAATGPAPPANPKATKDTTSNGLPNAIAPPPSIAAAQSPFADLPLTIRPPEPEVAVGGFTTHLTPTLSWLASSDKIKDVYTPISVSRPIRPLERGHWLVDTSSWPTEAQIAYWRFLENKVGSGEVGWGVWCTRDGDEEVFGTVQVFCWGECVREVYLMLYVASTSRVRKCGLRWVDGEGSVVVRMRGDGVGGATING</sequence>
<dbReference type="EMBL" id="JAVRQU010000021">
    <property type="protein sequence ID" value="KAK5691393.1"/>
    <property type="molecule type" value="Genomic_DNA"/>
</dbReference>
<reference evidence="2" key="1">
    <citation type="submission" date="2023-08" db="EMBL/GenBank/DDBJ databases">
        <title>Black Yeasts Isolated from many extreme environments.</title>
        <authorList>
            <person name="Coleine C."/>
            <person name="Stajich J.E."/>
            <person name="Selbmann L."/>
        </authorList>
    </citation>
    <scope>NUCLEOTIDE SEQUENCE</scope>
    <source>
        <strain evidence="2">CCFEE 5810</strain>
    </source>
</reference>
<feature type="compositionally biased region" description="Basic and acidic residues" evidence="1">
    <location>
        <begin position="390"/>
        <end position="408"/>
    </location>
</feature>
<evidence type="ECO:0000313" key="3">
    <source>
        <dbReference type="Proteomes" id="UP001310594"/>
    </source>
</evidence>
<comment type="caution">
    <text evidence="2">The sequence shown here is derived from an EMBL/GenBank/DDBJ whole genome shotgun (WGS) entry which is preliminary data.</text>
</comment>